<dbReference type="GeneID" id="19967544"/>
<dbReference type="EMBL" id="KB822711">
    <property type="protein sequence ID" value="ETN46022.1"/>
    <property type="molecule type" value="Genomic_DNA"/>
</dbReference>
<feature type="compositionally biased region" description="Basic and acidic residues" evidence="1">
    <location>
        <begin position="578"/>
        <end position="595"/>
    </location>
</feature>
<evidence type="ECO:0000313" key="2">
    <source>
        <dbReference type="EMBL" id="ETN46022.1"/>
    </source>
</evidence>
<dbReference type="HOGENOM" id="CLU_410499_0_0_1"/>
<evidence type="ECO:0000256" key="1">
    <source>
        <dbReference type="SAM" id="MobiDB-lite"/>
    </source>
</evidence>
<feature type="region of interest" description="Disordered" evidence="1">
    <location>
        <begin position="252"/>
        <end position="276"/>
    </location>
</feature>
<feature type="region of interest" description="Disordered" evidence="1">
    <location>
        <begin position="543"/>
        <end position="669"/>
    </location>
</feature>
<sequence>MVRGRPSRANAQQQSGPGQPGFLPTQRQRLAYERVLRRLLQPHVVHRHLMFRHLILNNWDVDAAHTSLLAEINQRRGLPGSVAPALPQATANNPVTPTDTNEAHRIIDDLPSETYHEDERRAAAVKFRDLILSLPGAMRATLSISEAVLLLHLAGWDMHVAREEWRGHDDALNRLHVNFDRMRSPEGTKVIRKASGEQERQDERLALLIALTGRADWRSLQLFLQSEDVQFNVVHAIVIWFRTGIGAARAKRDQKTRRDSLQQELPMPSAKSTFAPVPDNSWRQEAEFFRRVNDFDPANDNLVPLPPLREDNRGKRPFGFLIEPDRTPLQAGRYFAEEYFTVDYITGGKYKAVSFSRKEYKWPRLDDSSTDSEDKDKPRYDFSKEDDIKKINAFRRQPFSRATGVLIRKGSQVWFPIENALLHQSLKNAFEKHQQAHGNSANAPKFGVSDQLIQQLADGLNDAFVGTRPGATAAIRGERTAEAVATQSRRFFPNVEEFGIPMDSNWFNKKRKVSAEKYKANQREELKQGLATLVSWIVSKERTAQGHVDESAADGENYDAGIESDDDEATKERKRHDNRSLMKLIRENQEKVEAAKKRRAAQGNPNGGEDPPPGEDSPPGEDPPARPRPRSPRISSPDSSSSSSAYDSEDDTELGPGAGSKHPLSEDDE</sequence>
<reference evidence="2 3" key="1">
    <citation type="submission" date="2013-03" db="EMBL/GenBank/DDBJ databases">
        <title>The Genome Sequence of Phialophora europaea CBS 101466.</title>
        <authorList>
            <consortium name="The Broad Institute Genomics Platform"/>
            <person name="Cuomo C."/>
            <person name="de Hoog S."/>
            <person name="Gorbushina A."/>
            <person name="Walker B."/>
            <person name="Young S.K."/>
            <person name="Zeng Q."/>
            <person name="Gargeya S."/>
            <person name="Fitzgerald M."/>
            <person name="Haas B."/>
            <person name="Abouelleil A."/>
            <person name="Allen A.W."/>
            <person name="Alvarado L."/>
            <person name="Arachchi H.M."/>
            <person name="Berlin A.M."/>
            <person name="Chapman S.B."/>
            <person name="Gainer-Dewar J."/>
            <person name="Goldberg J."/>
            <person name="Griggs A."/>
            <person name="Gujja S."/>
            <person name="Hansen M."/>
            <person name="Howarth C."/>
            <person name="Imamovic A."/>
            <person name="Ireland A."/>
            <person name="Larimer J."/>
            <person name="McCowan C."/>
            <person name="Murphy C."/>
            <person name="Pearson M."/>
            <person name="Poon T.W."/>
            <person name="Priest M."/>
            <person name="Roberts A."/>
            <person name="Saif S."/>
            <person name="Shea T."/>
            <person name="Sisk P."/>
            <person name="Sykes S."/>
            <person name="Wortman J."/>
            <person name="Nusbaum C."/>
            <person name="Birren B."/>
        </authorList>
    </citation>
    <scope>NUCLEOTIDE SEQUENCE [LARGE SCALE GENOMIC DNA]</scope>
    <source>
        <strain evidence="2 3">CBS 101466</strain>
    </source>
</reference>
<dbReference type="eggNOG" id="ENOG502T579">
    <property type="taxonomic scope" value="Eukaryota"/>
</dbReference>
<dbReference type="AlphaFoldDB" id="W2SBE3"/>
<dbReference type="VEuPathDB" id="FungiDB:HMPREF1541_00205"/>
<name>W2SBE3_CYPE1</name>
<feature type="compositionally biased region" description="Pro residues" evidence="1">
    <location>
        <begin position="610"/>
        <end position="622"/>
    </location>
</feature>
<feature type="compositionally biased region" description="Basic and acidic residues" evidence="1">
    <location>
        <begin position="252"/>
        <end position="261"/>
    </location>
</feature>
<feature type="region of interest" description="Disordered" evidence="1">
    <location>
        <begin position="1"/>
        <end position="25"/>
    </location>
</feature>
<dbReference type="OrthoDB" id="4121297at2759"/>
<dbReference type="Proteomes" id="UP000030752">
    <property type="component" value="Unassembled WGS sequence"/>
</dbReference>
<gene>
    <name evidence="2" type="ORF">HMPREF1541_00205</name>
</gene>
<accession>W2SBE3</accession>
<protein>
    <submittedName>
        <fullName evidence="2">Uncharacterized protein</fullName>
    </submittedName>
</protein>
<feature type="compositionally biased region" description="Acidic residues" evidence="1">
    <location>
        <begin position="551"/>
        <end position="569"/>
    </location>
</feature>
<evidence type="ECO:0000313" key="3">
    <source>
        <dbReference type="Proteomes" id="UP000030752"/>
    </source>
</evidence>
<organism evidence="2 3">
    <name type="scientific">Cyphellophora europaea (strain CBS 101466)</name>
    <name type="common">Phialophora europaea</name>
    <dbReference type="NCBI Taxonomy" id="1220924"/>
    <lineage>
        <taxon>Eukaryota</taxon>
        <taxon>Fungi</taxon>
        <taxon>Dikarya</taxon>
        <taxon>Ascomycota</taxon>
        <taxon>Pezizomycotina</taxon>
        <taxon>Eurotiomycetes</taxon>
        <taxon>Chaetothyriomycetidae</taxon>
        <taxon>Chaetothyriales</taxon>
        <taxon>Cyphellophoraceae</taxon>
        <taxon>Cyphellophora</taxon>
    </lineage>
</organism>
<dbReference type="RefSeq" id="XP_008710734.1">
    <property type="nucleotide sequence ID" value="XM_008712512.1"/>
</dbReference>
<keyword evidence="3" id="KW-1185">Reference proteome</keyword>
<dbReference type="InParanoid" id="W2SBE3"/>
<feature type="compositionally biased region" description="Low complexity" evidence="1">
    <location>
        <begin position="632"/>
        <end position="646"/>
    </location>
</feature>
<proteinExistence type="predicted"/>